<evidence type="ECO:0000256" key="1">
    <source>
        <dbReference type="SAM" id="MobiDB-lite"/>
    </source>
</evidence>
<dbReference type="Proteomes" id="UP000431269">
    <property type="component" value="Chromosome"/>
</dbReference>
<sequence length="77" mass="8573">MSQKKDLKRAVKAIWDEVKTLRSEQGKRYAPEEIEVAAAELGRHAKDLRLLSQRMSALSAMPPKPAKPKKKASSAES</sequence>
<feature type="compositionally biased region" description="Basic residues" evidence="1">
    <location>
        <begin position="66"/>
        <end position="77"/>
    </location>
</feature>
<evidence type="ECO:0000313" key="2">
    <source>
        <dbReference type="EMBL" id="QGZ94870.1"/>
    </source>
</evidence>
<accession>A0A6I6MIF7</accession>
<dbReference type="KEGG" id="tsv:DSM104635_01702"/>
<reference evidence="3" key="1">
    <citation type="submission" date="2019-12" db="EMBL/GenBank/DDBJ databases">
        <title>Complete genome of Terracaulis silvestris 0127_4.</title>
        <authorList>
            <person name="Vieira S."/>
            <person name="Riedel T."/>
            <person name="Sproer C."/>
            <person name="Pascual J."/>
            <person name="Boedeker C."/>
            <person name="Overmann J."/>
        </authorList>
    </citation>
    <scope>NUCLEOTIDE SEQUENCE [LARGE SCALE GENOMIC DNA]</scope>
    <source>
        <strain evidence="3">0127_4</strain>
    </source>
</reference>
<dbReference type="EMBL" id="CP047045">
    <property type="protein sequence ID" value="QGZ94870.1"/>
    <property type="molecule type" value="Genomic_DNA"/>
</dbReference>
<organism evidence="2 3">
    <name type="scientific">Terricaulis silvestris</name>
    <dbReference type="NCBI Taxonomy" id="2686094"/>
    <lineage>
        <taxon>Bacteria</taxon>
        <taxon>Pseudomonadati</taxon>
        <taxon>Pseudomonadota</taxon>
        <taxon>Alphaproteobacteria</taxon>
        <taxon>Caulobacterales</taxon>
        <taxon>Caulobacteraceae</taxon>
        <taxon>Terricaulis</taxon>
    </lineage>
</organism>
<dbReference type="RefSeq" id="WP_158765772.1">
    <property type="nucleotide sequence ID" value="NZ_CP047045.1"/>
</dbReference>
<dbReference type="AlphaFoldDB" id="A0A6I6MIF7"/>
<proteinExistence type="predicted"/>
<keyword evidence="3" id="KW-1185">Reference proteome</keyword>
<protein>
    <submittedName>
        <fullName evidence="2">Uncharacterized protein</fullName>
    </submittedName>
</protein>
<feature type="region of interest" description="Disordered" evidence="1">
    <location>
        <begin position="54"/>
        <end position="77"/>
    </location>
</feature>
<evidence type="ECO:0000313" key="3">
    <source>
        <dbReference type="Proteomes" id="UP000431269"/>
    </source>
</evidence>
<name>A0A6I6MIF7_9CAUL</name>
<gene>
    <name evidence="2" type="ORF">DSM104635_01702</name>
</gene>